<keyword evidence="4" id="KW-0479">Metal-binding</keyword>
<reference evidence="9" key="1">
    <citation type="submission" date="2013-08" db="EMBL/GenBank/DDBJ databases">
        <authorList>
            <person name="Mendez C."/>
            <person name="Richter M."/>
            <person name="Ferrer M."/>
            <person name="Sanchez J."/>
        </authorList>
    </citation>
    <scope>NUCLEOTIDE SEQUENCE</scope>
</reference>
<comment type="caution">
    <text evidence="9">The sequence shown here is derived from an EMBL/GenBank/DDBJ whole genome shotgun (WGS) entry which is preliminary data.</text>
</comment>
<dbReference type="SUPFAM" id="SSF46626">
    <property type="entry name" value="Cytochrome c"/>
    <property type="match status" value="2"/>
</dbReference>
<evidence type="ECO:0000256" key="3">
    <source>
        <dbReference type="ARBA" id="ARBA00022617"/>
    </source>
</evidence>
<protein>
    <submittedName>
        <fullName evidence="9">Cytochrome c, class I</fullName>
    </submittedName>
</protein>
<reference evidence="9" key="2">
    <citation type="journal article" date="2014" name="ISME J.">
        <title>Microbial stratification in low pH oxic and suboxic macroscopic growths along an acid mine drainage.</title>
        <authorList>
            <person name="Mendez-Garcia C."/>
            <person name="Mesa V."/>
            <person name="Sprenger R.R."/>
            <person name="Richter M."/>
            <person name="Diez M.S."/>
            <person name="Solano J."/>
            <person name="Bargiela R."/>
            <person name="Golyshina O.V."/>
            <person name="Manteca A."/>
            <person name="Ramos J.L."/>
            <person name="Gallego J.R."/>
            <person name="Llorente I."/>
            <person name="Martins Dos Santos V.A."/>
            <person name="Jensen O.N."/>
            <person name="Pelaez A.I."/>
            <person name="Sanchez J."/>
            <person name="Ferrer M."/>
        </authorList>
    </citation>
    <scope>NUCLEOTIDE SEQUENCE</scope>
</reference>
<evidence type="ECO:0000259" key="8">
    <source>
        <dbReference type="PROSITE" id="PS51007"/>
    </source>
</evidence>
<organism evidence="9">
    <name type="scientific">mine drainage metagenome</name>
    <dbReference type="NCBI Taxonomy" id="410659"/>
    <lineage>
        <taxon>unclassified sequences</taxon>
        <taxon>metagenomes</taxon>
        <taxon>ecological metagenomes</taxon>
    </lineage>
</organism>
<name>T0Y6Y7_9ZZZZ</name>
<evidence type="ECO:0000256" key="6">
    <source>
        <dbReference type="ARBA" id="ARBA00022982"/>
    </source>
</evidence>
<keyword evidence="5" id="KW-0574">Periplasm</keyword>
<dbReference type="GO" id="GO:0020037">
    <property type="term" value="F:heme binding"/>
    <property type="evidence" value="ECO:0007669"/>
    <property type="project" value="InterPro"/>
</dbReference>
<keyword evidence="7" id="KW-0408">Iron</keyword>
<dbReference type="PROSITE" id="PS51007">
    <property type="entry name" value="CYTC"/>
    <property type="match status" value="2"/>
</dbReference>
<dbReference type="Pfam" id="PF00034">
    <property type="entry name" value="Cytochrom_C"/>
    <property type="match status" value="2"/>
</dbReference>
<dbReference type="InterPro" id="IPR024167">
    <property type="entry name" value="Cytochrome_c4-like"/>
</dbReference>
<feature type="domain" description="Cytochrome c" evidence="8">
    <location>
        <begin position="22"/>
        <end position="106"/>
    </location>
</feature>
<evidence type="ECO:0000256" key="2">
    <source>
        <dbReference type="ARBA" id="ARBA00022448"/>
    </source>
</evidence>
<dbReference type="GO" id="GO:0009055">
    <property type="term" value="F:electron transfer activity"/>
    <property type="evidence" value="ECO:0007669"/>
    <property type="project" value="InterPro"/>
</dbReference>
<evidence type="ECO:0000256" key="1">
    <source>
        <dbReference type="ARBA" id="ARBA00004418"/>
    </source>
</evidence>
<dbReference type="PANTHER" id="PTHR33751:SF9">
    <property type="entry name" value="CYTOCHROME C4"/>
    <property type="match status" value="1"/>
</dbReference>
<dbReference type="PIRSF" id="PIRSF000005">
    <property type="entry name" value="Cytochrome_c4"/>
    <property type="match status" value="1"/>
</dbReference>
<dbReference type="InterPro" id="IPR009056">
    <property type="entry name" value="Cyt_c-like_dom"/>
</dbReference>
<comment type="subcellular location">
    <subcellularLocation>
        <location evidence="1">Periplasm</location>
    </subcellularLocation>
</comment>
<evidence type="ECO:0000256" key="5">
    <source>
        <dbReference type="ARBA" id="ARBA00022764"/>
    </source>
</evidence>
<gene>
    <name evidence="9" type="ORF">B1A_20179</name>
</gene>
<dbReference type="GO" id="GO:0005506">
    <property type="term" value="F:iron ion binding"/>
    <property type="evidence" value="ECO:0007669"/>
    <property type="project" value="InterPro"/>
</dbReference>
<dbReference type="InterPro" id="IPR036909">
    <property type="entry name" value="Cyt_c-like_dom_sf"/>
</dbReference>
<dbReference type="InterPro" id="IPR050597">
    <property type="entry name" value="Cytochrome_c_Oxidase_Subunit"/>
</dbReference>
<proteinExistence type="predicted"/>
<feature type="domain" description="Cytochrome c" evidence="8">
    <location>
        <begin position="116"/>
        <end position="206"/>
    </location>
</feature>
<dbReference type="AlphaFoldDB" id="T0Y6Y7"/>
<evidence type="ECO:0000256" key="4">
    <source>
        <dbReference type="ARBA" id="ARBA00022723"/>
    </source>
</evidence>
<dbReference type="Gene3D" id="1.10.760.10">
    <property type="entry name" value="Cytochrome c-like domain"/>
    <property type="match status" value="2"/>
</dbReference>
<evidence type="ECO:0000256" key="7">
    <source>
        <dbReference type="ARBA" id="ARBA00023004"/>
    </source>
</evidence>
<dbReference type="GO" id="GO:0042597">
    <property type="term" value="C:periplasmic space"/>
    <property type="evidence" value="ECO:0007669"/>
    <property type="project" value="UniProtKB-SubCell"/>
</dbReference>
<dbReference type="EMBL" id="AUZX01014886">
    <property type="protein sequence ID" value="EQD30891.1"/>
    <property type="molecule type" value="Genomic_DNA"/>
</dbReference>
<accession>T0Y6Y7</accession>
<keyword evidence="3" id="KW-0349">Heme</keyword>
<keyword evidence="6" id="KW-0249">Electron transport</keyword>
<evidence type="ECO:0000313" key="9">
    <source>
        <dbReference type="EMBL" id="EQD30891.1"/>
    </source>
</evidence>
<keyword evidence="2" id="KW-0813">Transport</keyword>
<sequence length="206" mass="22187">MNKWMTGLLLSLLVLPAYAQPGNPEKGKVIASSICYACHGLDGVSPIPTQPHLAAQIPDYVVKQLNDMKSVNGAPPARDNPIMAGIVSMLSAEDMRNVAAWYAIQPPHLTRANDPKLVSIGQKIWRGGDADRGVPACSSCHGPTGAGVPAPYPRLSGQYQEYTELQLQHFKEGTRSNDPAAVMRTIAHRLTNEEIKALSDYAAGVY</sequence>
<dbReference type="PANTHER" id="PTHR33751">
    <property type="entry name" value="CBB3-TYPE CYTOCHROME C OXIDASE SUBUNIT FIXP"/>
    <property type="match status" value="1"/>
</dbReference>